<protein>
    <submittedName>
        <fullName evidence="10">Hydrogenase 4, membrane subunit</fullName>
    </submittedName>
</protein>
<dbReference type="InterPro" id="IPR001750">
    <property type="entry name" value="ND/Mrp_TM"/>
</dbReference>
<keyword evidence="2" id="KW-1003">Cell membrane</keyword>
<evidence type="ECO:0000256" key="6">
    <source>
        <dbReference type="ARBA" id="ARBA00023136"/>
    </source>
</evidence>
<evidence type="ECO:0000256" key="2">
    <source>
        <dbReference type="ARBA" id="ARBA00022475"/>
    </source>
</evidence>
<gene>
    <name evidence="10" type="primary">hyfB</name>
    <name evidence="10" type="ORF">KM92DES2_10476</name>
</gene>
<feature type="transmembrane region" description="Helical" evidence="8">
    <location>
        <begin position="245"/>
        <end position="265"/>
    </location>
</feature>
<keyword evidence="5" id="KW-0560">Oxidoreductase</keyword>
<evidence type="ECO:0000256" key="8">
    <source>
        <dbReference type="SAM" id="Phobius"/>
    </source>
</evidence>
<sequence length="678" mass="72205">MRDPLEILLWAVLAYMAGGVLSLLLGRNERAAITINGLFGALGGALGLYAVLPFLLQRADALNHVYAGPFPFAHLAVRLDMLGAFMTGVISLLAVAASIYSIAYVREYEGKGASAMGFFMNTFIASMVALMVMDNAFYFIIFFEVMSLSSYFLVIADQESEAVSAGLLYFFIAHAGSVLIMASFFIMYCHTPNNSLDFAAFRQAQISPAMASIAFLLAFFGFGAKAGMLPLHGWLPRAHPAAPSHASAMMSGVMVKIGVFGIIKVGADLLGGVDMPVWWGVVVLTFGAVSSVLGVMYALAEHDIKRLLAYHTVENVGIILMGVGVGLMGLALKNPLLAALGFLGALYHLLNHAVFKGLLFLGAGAIIYKVHTKDMEKMGGLGKRMPRTALSFLVGCMAISALPPLNGFVSEWYTYQGLVSISQHSSAIARLSGPVAIVMLAITGALAAMCFVKVYGISFCGQARSAKAAEATEVPAAMTLSMLGLAALCVVLGVGAACVAPVISAVADSLTTSQQHFEAVRQGVLVPGADAATGLSPTLVMLLLLGGMLLPLLLFMAGKADRLPMRRKNDPWACGYGYEERMALSAGSFTQGLRHVFAGLYRLRQALDPAPAMSRALDSVIRTARRVEPMWDDGILARIVRTAQKIGICVQRLQQGDFRVYCLYIIIALIALLLIKAA</sequence>
<keyword evidence="6 8" id="KW-0472">Membrane</keyword>
<dbReference type="GO" id="GO:0008137">
    <property type="term" value="F:NADH dehydrogenase (ubiquinone) activity"/>
    <property type="evidence" value="ECO:0007669"/>
    <property type="project" value="InterPro"/>
</dbReference>
<dbReference type="Pfam" id="PF00361">
    <property type="entry name" value="Proton_antipo_M"/>
    <property type="match status" value="1"/>
</dbReference>
<feature type="transmembrane region" description="Helical" evidence="8">
    <location>
        <begin position="112"/>
        <end position="130"/>
    </location>
</feature>
<dbReference type="InterPro" id="IPR052175">
    <property type="entry name" value="ComplexI-like_HydComp"/>
</dbReference>
<feature type="transmembrane region" description="Helical" evidence="8">
    <location>
        <begin position="476"/>
        <end position="503"/>
    </location>
</feature>
<dbReference type="GO" id="GO:0042773">
    <property type="term" value="P:ATP synthesis coupled electron transport"/>
    <property type="evidence" value="ECO:0007669"/>
    <property type="project" value="InterPro"/>
</dbReference>
<dbReference type="GO" id="GO:0005886">
    <property type="term" value="C:plasma membrane"/>
    <property type="evidence" value="ECO:0007669"/>
    <property type="project" value="UniProtKB-SubCell"/>
</dbReference>
<feature type="transmembrane region" description="Helical" evidence="8">
    <location>
        <begin position="38"/>
        <end position="56"/>
    </location>
</feature>
<dbReference type="PANTHER" id="PTHR42682:SF3">
    <property type="entry name" value="FORMATE HYDROGENLYASE SUBUNIT 3-RELATED"/>
    <property type="match status" value="1"/>
</dbReference>
<evidence type="ECO:0000259" key="9">
    <source>
        <dbReference type="Pfam" id="PF00361"/>
    </source>
</evidence>
<accession>A0A212J4C0</accession>
<dbReference type="NCBIfam" id="NF005086">
    <property type="entry name" value="PRK06521.1"/>
    <property type="match status" value="1"/>
</dbReference>
<feature type="transmembrane region" description="Helical" evidence="8">
    <location>
        <begin position="277"/>
        <end position="300"/>
    </location>
</feature>
<evidence type="ECO:0000256" key="7">
    <source>
        <dbReference type="RuleBase" id="RU000320"/>
    </source>
</evidence>
<dbReference type="PRINTS" id="PR01437">
    <property type="entry name" value="NUOXDRDTASE4"/>
</dbReference>
<feature type="transmembrane region" description="Helical" evidence="8">
    <location>
        <begin position="206"/>
        <end position="224"/>
    </location>
</feature>
<dbReference type="AlphaFoldDB" id="A0A212J4C0"/>
<keyword evidence="4 8" id="KW-1133">Transmembrane helix</keyword>
<name>A0A212J4C0_9BACT</name>
<feature type="transmembrane region" description="Helical" evidence="8">
    <location>
        <begin position="344"/>
        <end position="368"/>
    </location>
</feature>
<evidence type="ECO:0000256" key="3">
    <source>
        <dbReference type="ARBA" id="ARBA00022692"/>
    </source>
</evidence>
<dbReference type="PANTHER" id="PTHR42682">
    <property type="entry name" value="HYDROGENASE-4 COMPONENT F"/>
    <property type="match status" value="1"/>
</dbReference>
<feature type="transmembrane region" description="Helical" evidence="8">
    <location>
        <begin position="81"/>
        <end position="105"/>
    </location>
</feature>
<dbReference type="GO" id="GO:0016491">
    <property type="term" value="F:oxidoreductase activity"/>
    <property type="evidence" value="ECO:0007669"/>
    <property type="project" value="UniProtKB-KW"/>
</dbReference>
<feature type="transmembrane region" description="Helical" evidence="8">
    <location>
        <begin position="658"/>
        <end position="675"/>
    </location>
</feature>
<feature type="domain" description="NADH:quinone oxidoreductase/Mrp antiporter transmembrane" evidence="9">
    <location>
        <begin position="137"/>
        <end position="429"/>
    </location>
</feature>
<feature type="transmembrane region" description="Helical" evidence="8">
    <location>
        <begin position="539"/>
        <end position="558"/>
    </location>
</feature>
<feature type="transmembrane region" description="Helical" evidence="8">
    <location>
        <begin position="167"/>
        <end position="186"/>
    </location>
</feature>
<dbReference type="EMBL" id="FLUP01000001">
    <property type="protein sequence ID" value="SBV94015.1"/>
    <property type="molecule type" value="Genomic_DNA"/>
</dbReference>
<feature type="transmembrane region" description="Helical" evidence="8">
    <location>
        <begin position="435"/>
        <end position="455"/>
    </location>
</feature>
<evidence type="ECO:0000313" key="10">
    <source>
        <dbReference type="EMBL" id="SBV94015.1"/>
    </source>
</evidence>
<feature type="transmembrane region" description="Helical" evidence="8">
    <location>
        <begin position="136"/>
        <end position="155"/>
    </location>
</feature>
<feature type="transmembrane region" description="Helical" evidence="8">
    <location>
        <begin position="389"/>
        <end position="415"/>
    </location>
</feature>
<keyword evidence="3 7" id="KW-0812">Transmembrane</keyword>
<dbReference type="InterPro" id="IPR003918">
    <property type="entry name" value="NADH_UbQ_OxRdtase"/>
</dbReference>
<reference evidence="10" key="1">
    <citation type="submission" date="2016-04" db="EMBL/GenBank/DDBJ databases">
        <authorList>
            <person name="Evans L.H."/>
            <person name="Alamgir A."/>
            <person name="Owens N."/>
            <person name="Weber N.D."/>
            <person name="Virtaneva K."/>
            <person name="Barbian K."/>
            <person name="Babar A."/>
            <person name="Rosenke K."/>
        </authorList>
    </citation>
    <scope>NUCLEOTIDE SEQUENCE</scope>
    <source>
        <strain evidence="10">92-2</strain>
    </source>
</reference>
<proteinExistence type="predicted"/>
<evidence type="ECO:0000256" key="1">
    <source>
        <dbReference type="ARBA" id="ARBA00004651"/>
    </source>
</evidence>
<evidence type="ECO:0000256" key="4">
    <source>
        <dbReference type="ARBA" id="ARBA00022989"/>
    </source>
</evidence>
<feature type="transmembrane region" description="Helical" evidence="8">
    <location>
        <begin position="312"/>
        <end position="332"/>
    </location>
</feature>
<dbReference type="RefSeq" id="WP_227117665.1">
    <property type="nucleotide sequence ID" value="NZ_LT598928.1"/>
</dbReference>
<feature type="transmembrane region" description="Helical" evidence="8">
    <location>
        <begin position="7"/>
        <end position="26"/>
    </location>
</feature>
<comment type="subcellular location">
    <subcellularLocation>
        <location evidence="1">Cell membrane</location>
        <topology evidence="1">Multi-pass membrane protein</topology>
    </subcellularLocation>
    <subcellularLocation>
        <location evidence="7">Membrane</location>
        <topology evidence="7">Multi-pass membrane protein</topology>
    </subcellularLocation>
</comment>
<organism evidence="10">
    <name type="scientific">uncultured Desulfovibrio sp</name>
    <dbReference type="NCBI Taxonomy" id="167968"/>
    <lineage>
        <taxon>Bacteria</taxon>
        <taxon>Pseudomonadati</taxon>
        <taxon>Thermodesulfobacteriota</taxon>
        <taxon>Desulfovibrionia</taxon>
        <taxon>Desulfovibrionales</taxon>
        <taxon>Desulfovibrionaceae</taxon>
        <taxon>Desulfovibrio</taxon>
        <taxon>environmental samples</taxon>
    </lineage>
</organism>
<evidence type="ECO:0000256" key="5">
    <source>
        <dbReference type="ARBA" id="ARBA00023002"/>
    </source>
</evidence>